<dbReference type="Proteomes" id="UP001560685">
    <property type="component" value="Unassembled WGS sequence"/>
</dbReference>
<dbReference type="Pfam" id="PF00756">
    <property type="entry name" value="Esterase"/>
    <property type="match status" value="1"/>
</dbReference>
<dbReference type="Gene3D" id="3.40.50.1820">
    <property type="entry name" value="alpha/beta hydrolase"/>
    <property type="match status" value="1"/>
</dbReference>
<comment type="similarity">
    <text evidence="1">Belongs to the esterase D family.</text>
</comment>
<protein>
    <submittedName>
        <fullName evidence="3">Alpha/beta hydrolase-fold protein</fullName>
    </submittedName>
</protein>
<name>A0ABV3Z519_9PROT</name>
<dbReference type="InterPro" id="IPR052558">
    <property type="entry name" value="Siderophore_Hydrolase_D"/>
</dbReference>
<dbReference type="RefSeq" id="WP_369313894.1">
    <property type="nucleotide sequence ID" value="NZ_JBEHZE010000001.1"/>
</dbReference>
<comment type="caution">
    <text evidence="3">The sequence shown here is derived from an EMBL/GenBank/DDBJ whole genome shotgun (WGS) entry which is preliminary data.</text>
</comment>
<dbReference type="SUPFAM" id="SSF53474">
    <property type="entry name" value="alpha/beta-Hydrolases"/>
    <property type="match status" value="1"/>
</dbReference>
<evidence type="ECO:0000313" key="4">
    <source>
        <dbReference type="Proteomes" id="UP001560685"/>
    </source>
</evidence>
<evidence type="ECO:0000313" key="3">
    <source>
        <dbReference type="EMBL" id="MEX6633896.1"/>
    </source>
</evidence>
<evidence type="ECO:0000256" key="2">
    <source>
        <dbReference type="ARBA" id="ARBA00022801"/>
    </source>
</evidence>
<reference evidence="3 4" key="1">
    <citation type="submission" date="2024-05" db="EMBL/GenBank/DDBJ databases">
        <title>Three bacterial strains, DH-69, EH-24, and ECK-19 isolated from coastal sediments.</title>
        <authorList>
            <person name="Ye Y.-Q."/>
            <person name="Du Z.-J."/>
        </authorList>
    </citation>
    <scope>NUCLEOTIDE SEQUENCE [LARGE SCALE GENOMIC DNA]</scope>
    <source>
        <strain evidence="3 4">ECK-19</strain>
    </source>
</reference>
<gene>
    <name evidence="3" type="ORF">ABFZ84_10085</name>
</gene>
<keyword evidence="4" id="KW-1185">Reference proteome</keyword>
<dbReference type="InterPro" id="IPR000801">
    <property type="entry name" value="Esterase-like"/>
</dbReference>
<dbReference type="PANTHER" id="PTHR40841">
    <property type="entry name" value="SIDEROPHORE TRIACETYLFUSARININE C ESTERASE"/>
    <property type="match status" value="1"/>
</dbReference>
<dbReference type="EMBL" id="JBEHZE010000001">
    <property type="protein sequence ID" value="MEX6633896.1"/>
    <property type="molecule type" value="Genomic_DNA"/>
</dbReference>
<keyword evidence="2 3" id="KW-0378">Hydrolase</keyword>
<dbReference type="InterPro" id="IPR029058">
    <property type="entry name" value="AB_hydrolase_fold"/>
</dbReference>
<dbReference type="PROSITE" id="PS51257">
    <property type="entry name" value="PROKAR_LIPOPROTEIN"/>
    <property type="match status" value="1"/>
</dbReference>
<organism evidence="3 4">
    <name type="scientific">Hyphococcus lacteus</name>
    <dbReference type="NCBI Taxonomy" id="3143536"/>
    <lineage>
        <taxon>Bacteria</taxon>
        <taxon>Pseudomonadati</taxon>
        <taxon>Pseudomonadota</taxon>
        <taxon>Alphaproteobacteria</taxon>
        <taxon>Parvularculales</taxon>
        <taxon>Parvularculaceae</taxon>
        <taxon>Hyphococcus</taxon>
    </lineage>
</organism>
<sequence length="297" mass="33421">MTRRLLNLIVFSFICSCWISPTIANENIWPAYEIPRSIVRTITSENLGRSYDLYIKLPPNFHDEENKARRYPVLYLNDGTYCFQTAAGITHMPMNSGGFEHAILVGISYAEGEAGVASRSRDLTPTIPKNLNEGHGAKYEHGGAAEYLAFLRDEVVPFVEREYRGDASRKILVGQSYGGLFGAYVLVTDPTAFTDYILTSASLWHTESVMFDFEKKFASSNTKMPARVYFAIGEMETNPGRERNMVEDQTRFAATLRSRNYEGLEVRDVIIPSATHKTTFPIGLTKGLMWMLEGPNP</sequence>
<accession>A0ABV3Z519</accession>
<dbReference type="PANTHER" id="PTHR40841:SF2">
    <property type="entry name" value="SIDEROPHORE-DEGRADING ESTERASE (EUROFUNG)"/>
    <property type="match status" value="1"/>
</dbReference>
<evidence type="ECO:0000256" key="1">
    <source>
        <dbReference type="ARBA" id="ARBA00005622"/>
    </source>
</evidence>
<proteinExistence type="inferred from homology"/>
<dbReference type="GO" id="GO:0016787">
    <property type="term" value="F:hydrolase activity"/>
    <property type="evidence" value="ECO:0007669"/>
    <property type="project" value="UniProtKB-KW"/>
</dbReference>